<keyword evidence="3" id="KW-1185">Reference proteome</keyword>
<accession>A0ABY9CHR4</accession>
<sequence>MAPSMGRRVAAEAIVETELASDEPNGEESAEILFALISAQWLAASTASSNETHPTKAQNQRSKFQVAVDDEDGDAWEPEEASKEISGSNPSLTPEGPGSFRSLNGKSVSKGSSNHILVPGSAAGDVNTTPKDDPFVIINKSGNGPPVLNGGVEGPPGIMPKHSFASVDGVKQGSSNLTSHTTPTSV</sequence>
<organism evidence="2 3">
    <name type="scientific">Vitis vinifera</name>
    <name type="common">Grape</name>
    <dbReference type="NCBI Taxonomy" id="29760"/>
    <lineage>
        <taxon>Eukaryota</taxon>
        <taxon>Viridiplantae</taxon>
        <taxon>Streptophyta</taxon>
        <taxon>Embryophyta</taxon>
        <taxon>Tracheophyta</taxon>
        <taxon>Spermatophyta</taxon>
        <taxon>Magnoliopsida</taxon>
        <taxon>eudicotyledons</taxon>
        <taxon>Gunneridae</taxon>
        <taxon>Pentapetalae</taxon>
        <taxon>rosids</taxon>
        <taxon>Vitales</taxon>
        <taxon>Vitaceae</taxon>
        <taxon>Viteae</taxon>
        <taxon>Vitis</taxon>
    </lineage>
</organism>
<feature type="region of interest" description="Disordered" evidence="1">
    <location>
        <begin position="44"/>
        <end position="186"/>
    </location>
</feature>
<reference evidence="2 3" key="1">
    <citation type="journal article" date="2023" name="Hortic Res">
        <title>The complete reference genome for grapevine (Vitis vinifera L.) genetics and breeding.</title>
        <authorList>
            <person name="Shi X."/>
            <person name="Cao S."/>
            <person name="Wang X."/>
            <person name="Huang S."/>
            <person name="Wang Y."/>
            <person name="Liu Z."/>
            <person name="Liu W."/>
            <person name="Leng X."/>
            <person name="Peng Y."/>
            <person name="Wang N."/>
            <person name="Wang Y."/>
            <person name="Ma Z."/>
            <person name="Xu X."/>
            <person name="Zhang F."/>
            <person name="Xue H."/>
            <person name="Zhong H."/>
            <person name="Wang Y."/>
            <person name="Zhang K."/>
            <person name="Velt A."/>
            <person name="Avia K."/>
            <person name="Holtgrawe D."/>
            <person name="Grimplet J."/>
            <person name="Matus J.T."/>
            <person name="Ware D."/>
            <person name="Wu X."/>
            <person name="Wang H."/>
            <person name="Liu C."/>
            <person name="Fang Y."/>
            <person name="Rustenholz C."/>
            <person name="Cheng Z."/>
            <person name="Xiao H."/>
            <person name="Zhou Y."/>
        </authorList>
    </citation>
    <scope>NUCLEOTIDE SEQUENCE [LARGE SCALE GENOMIC DNA]</scope>
    <source>
        <strain evidence="3">cv. Pinot noir / PN40024</strain>
        <tissue evidence="2">Leaf</tissue>
    </source>
</reference>
<proteinExistence type="predicted"/>
<evidence type="ECO:0000256" key="1">
    <source>
        <dbReference type="SAM" id="MobiDB-lite"/>
    </source>
</evidence>
<gene>
    <name evidence="2" type="ORF">VitviT2T_013418</name>
</gene>
<dbReference type="EMBL" id="CP126656">
    <property type="protein sequence ID" value="WJZ94574.1"/>
    <property type="molecule type" value="Genomic_DNA"/>
</dbReference>
<feature type="compositionally biased region" description="Acidic residues" evidence="1">
    <location>
        <begin position="68"/>
        <end position="79"/>
    </location>
</feature>
<feature type="compositionally biased region" description="Polar residues" evidence="1">
    <location>
        <begin position="172"/>
        <end position="186"/>
    </location>
</feature>
<protein>
    <submittedName>
        <fullName evidence="2">Uncharacterized protein</fullName>
    </submittedName>
</protein>
<evidence type="ECO:0000313" key="3">
    <source>
        <dbReference type="Proteomes" id="UP001227230"/>
    </source>
</evidence>
<evidence type="ECO:0000313" key="2">
    <source>
        <dbReference type="EMBL" id="WJZ94574.1"/>
    </source>
</evidence>
<name>A0ABY9CHR4_VITVI</name>
<dbReference type="Proteomes" id="UP001227230">
    <property type="component" value="Chromosome 9"/>
</dbReference>
<feature type="compositionally biased region" description="Polar residues" evidence="1">
    <location>
        <begin position="44"/>
        <end position="63"/>
    </location>
</feature>
<feature type="compositionally biased region" description="Polar residues" evidence="1">
    <location>
        <begin position="101"/>
        <end position="115"/>
    </location>
</feature>